<reference evidence="2 3" key="1">
    <citation type="submission" date="2019-07" db="EMBL/GenBank/DDBJ databases">
        <title>Complete genome of Crassaminicella thermophila SY095.</title>
        <authorList>
            <person name="Li X."/>
        </authorList>
    </citation>
    <scope>NUCLEOTIDE SEQUENCE [LARGE SCALE GENOMIC DNA]</scope>
    <source>
        <strain evidence="2 3">SY095</strain>
    </source>
</reference>
<dbReference type="Pfam" id="PF14336">
    <property type="entry name" value="GLUCM-like_C"/>
    <property type="match status" value="1"/>
</dbReference>
<accession>A0A5C0SIA8</accession>
<sequence length="303" mass="33486">MNKKNSEEIFEKIDHVIRKNLHQRGMHKIKLPGEIQRAAAELLKSSTVFIVTGFCIRDTLTGETDGPIGAIALASALEQLGKKVVLITDNYSKEMLYKCCLIKNVVAPIEIVPYKNEKKFCDQLFNTYRPSHIVAIERPGRAKDGRCYSMRGEDISDVVPNTDILFEKAKELGIITLAVGDGGNEVGMGKVSTFIVDFVKHGEKICAAISTDYLIVAGVSNWGGHALTAALSLLTNTMLLHDIKTEILILKSIIEAGGVDGCSKKRELTVDGLSLKENLKILKKLRTIVEFGIREYKTNKRVI</sequence>
<dbReference type="AlphaFoldDB" id="A0A5C0SIA8"/>
<name>A0A5C0SIA8_CRATE</name>
<dbReference type="RefSeq" id="WP_148810074.1">
    <property type="nucleotide sequence ID" value="NZ_CP042243.1"/>
</dbReference>
<proteinExistence type="predicted"/>
<dbReference type="EMBL" id="CP042243">
    <property type="protein sequence ID" value="QEK12938.1"/>
    <property type="molecule type" value="Genomic_DNA"/>
</dbReference>
<evidence type="ECO:0000259" key="1">
    <source>
        <dbReference type="Pfam" id="PF14336"/>
    </source>
</evidence>
<dbReference type="PANTHER" id="PTHR32022:SF10">
    <property type="entry name" value="D-GLUTAMATE CYCLASE, MITOCHONDRIAL"/>
    <property type="match status" value="1"/>
</dbReference>
<dbReference type="KEGG" id="crs:FQB35_11715"/>
<keyword evidence="3" id="KW-1185">Reference proteome</keyword>
<protein>
    <submittedName>
        <fullName evidence="2">DUF4392 domain-containing protein</fullName>
    </submittedName>
</protein>
<dbReference type="OrthoDB" id="1668885at2"/>
<feature type="domain" description="D-glutamate cyclase-like C-terminal" evidence="1">
    <location>
        <begin position="14"/>
        <end position="286"/>
    </location>
</feature>
<evidence type="ECO:0000313" key="2">
    <source>
        <dbReference type="EMBL" id="QEK12938.1"/>
    </source>
</evidence>
<gene>
    <name evidence="2" type="ORF">FQB35_11715</name>
</gene>
<dbReference type="InterPro" id="IPR025504">
    <property type="entry name" value="GLUCM_C"/>
</dbReference>
<dbReference type="PANTHER" id="PTHR32022">
    <property type="entry name" value="D-GLUTAMATE CYCLASE, MITOCHONDRIAL"/>
    <property type="match status" value="1"/>
</dbReference>
<evidence type="ECO:0000313" key="3">
    <source>
        <dbReference type="Proteomes" id="UP000324646"/>
    </source>
</evidence>
<organism evidence="2 3">
    <name type="scientific">Crassaminicella thermophila</name>
    <dbReference type="NCBI Taxonomy" id="2599308"/>
    <lineage>
        <taxon>Bacteria</taxon>
        <taxon>Bacillati</taxon>
        <taxon>Bacillota</taxon>
        <taxon>Clostridia</taxon>
        <taxon>Eubacteriales</taxon>
        <taxon>Clostridiaceae</taxon>
        <taxon>Crassaminicella</taxon>
    </lineage>
</organism>
<dbReference type="Gene3D" id="3.90.1640.20">
    <property type="entry name" value="TON_0340"/>
    <property type="match status" value="1"/>
</dbReference>
<dbReference type="Proteomes" id="UP000324646">
    <property type="component" value="Chromosome"/>
</dbReference>